<proteinExistence type="predicted"/>
<dbReference type="AlphaFoldDB" id="A0AA97NP49"/>
<dbReference type="EMBL" id="JH793226">
    <property type="protein sequence ID" value="ELQ33774.1"/>
    <property type="molecule type" value="Genomic_DNA"/>
</dbReference>
<evidence type="ECO:0000313" key="2">
    <source>
        <dbReference type="EMBL" id="ELQ33774.1"/>
    </source>
</evidence>
<organism evidence="2">
    <name type="scientific">Pyricularia oryzae (strain Y34)</name>
    <name type="common">Rice blast fungus</name>
    <name type="synonym">Magnaporthe oryzae</name>
    <dbReference type="NCBI Taxonomy" id="1143189"/>
    <lineage>
        <taxon>Eukaryota</taxon>
        <taxon>Fungi</taxon>
        <taxon>Dikarya</taxon>
        <taxon>Ascomycota</taxon>
        <taxon>Pezizomycotina</taxon>
        <taxon>Sordariomycetes</taxon>
        <taxon>Sordariomycetidae</taxon>
        <taxon>Magnaporthales</taxon>
        <taxon>Pyriculariaceae</taxon>
        <taxon>Pyricularia</taxon>
    </lineage>
</organism>
<protein>
    <submittedName>
        <fullName evidence="2">Uncharacterized protein</fullName>
    </submittedName>
</protein>
<evidence type="ECO:0000256" key="1">
    <source>
        <dbReference type="SAM" id="MobiDB-lite"/>
    </source>
</evidence>
<accession>A0AA97NP49</accession>
<reference evidence="2" key="1">
    <citation type="journal article" date="2012" name="PLoS Genet.">
        <title>Comparative analysis of the genomes of two field isolates of the rice blast fungus Magnaporthe oryzae.</title>
        <authorList>
            <person name="Xue M."/>
            <person name="Yang J."/>
            <person name="Li Z."/>
            <person name="Hu S."/>
            <person name="Yao N."/>
            <person name="Dean R.A."/>
            <person name="Zhao W."/>
            <person name="Shen M."/>
            <person name="Zhang H."/>
            <person name="Li C."/>
            <person name="Liu L."/>
            <person name="Cao L."/>
            <person name="Xu X."/>
            <person name="Xing Y."/>
            <person name="Hsiang T."/>
            <person name="Zhang Z."/>
            <person name="Xu J.R."/>
            <person name="Peng Y.L."/>
        </authorList>
    </citation>
    <scope>NUCLEOTIDE SEQUENCE</scope>
    <source>
        <strain evidence="2">Y34</strain>
    </source>
</reference>
<sequence>MGRQPGPPAQPKSCGAHRTTKVSRDPSRELSNFCYLTVAAAVSWSCSNSPSGVLVGGSLQSYVNRHRWQDHPAHRIEDVTHTTNLDTNLYPQCAVQPLPGCGKPGPVGRYGAMRPLTLGV</sequence>
<feature type="compositionally biased region" description="Pro residues" evidence="1">
    <location>
        <begin position="1"/>
        <end position="10"/>
    </location>
</feature>
<feature type="region of interest" description="Disordered" evidence="1">
    <location>
        <begin position="1"/>
        <end position="27"/>
    </location>
</feature>
<name>A0AA97NP49_PYRO3</name>
<gene>
    <name evidence="2" type="ORF">OOU_Y34scaffold00886g3</name>
</gene>
<dbReference type="Proteomes" id="UP000011086">
    <property type="component" value="Unassembled WGS sequence"/>
</dbReference>